<evidence type="ECO:0000313" key="4">
    <source>
        <dbReference type="Proteomes" id="UP001597351"/>
    </source>
</evidence>
<dbReference type="PANTHER" id="PTHR24320">
    <property type="entry name" value="RETINOL DEHYDROGENASE"/>
    <property type="match status" value="1"/>
</dbReference>
<gene>
    <name evidence="3" type="ORF">ACFSDE_07645</name>
</gene>
<evidence type="ECO:0000313" key="3">
    <source>
        <dbReference type="EMBL" id="MFD1946659.1"/>
    </source>
</evidence>
<dbReference type="NCBIfam" id="NF004846">
    <property type="entry name" value="PRK06197.1"/>
    <property type="match status" value="1"/>
</dbReference>
<protein>
    <submittedName>
        <fullName evidence="3">Oxidoreductase</fullName>
    </submittedName>
</protein>
<dbReference type="InterPro" id="IPR002347">
    <property type="entry name" value="SDR_fam"/>
</dbReference>
<comment type="similarity">
    <text evidence="1">Belongs to the short-chain dehydrogenases/reductases (SDR) family.</text>
</comment>
<name>A0ABW4TLS2_9ACTN</name>
<evidence type="ECO:0000256" key="2">
    <source>
        <dbReference type="ARBA" id="ARBA00023002"/>
    </source>
</evidence>
<reference evidence="4" key="1">
    <citation type="journal article" date="2019" name="Int. J. Syst. Evol. Microbiol.">
        <title>The Global Catalogue of Microorganisms (GCM) 10K type strain sequencing project: providing services to taxonomists for standard genome sequencing and annotation.</title>
        <authorList>
            <consortium name="The Broad Institute Genomics Platform"/>
            <consortium name="The Broad Institute Genome Sequencing Center for Infectious Disease"/>
            <person name="Wu L."/>
            <person name="Ma J."/>
        </authorList>
    </citation>
    <scope>NUCLEOTIDE SEQUENCE [LARGE SCALE GENOMIC DNA]</scope>
    <source>
        <strain evidence="4">CGMCC 1.12477</strain>
    </source>
</reference>
<dbReference type="EMBL" id="JBHUGD010000003">
    <property type="protein sequence ID" value="MFD1946659.1"/>
    <property type="molecule type" value="Genomic_DNA"/>
</dbReference>
<dbReference type="Pfam" id="PF00106">
    <property type="entry name" value="adh_short"/>
    <property type="match status" value="1"/>
</dbReference>
<accession>A0ABW4TLS2</accession>
<comment type="caution">
    <text evidence="3">The sequence shown here is derived from an EMBL/GenBank/DDBJ whole genome shotgun (WGS) entry which is preliminary data.</text>
</comment>
<sequence length="315" mass="33360">MTDLRTDLTWDLHDLPDQTGRRTLVTGCTVGGLGFHVALELARRGGSVVLSGRTSSRLDEAVTAIEREVPGADTATLVVDLADLTSVRGAATEAAAYGPIHCLVNNAGVMATPPRRTVDGFDLQLATNHLGPFLLTGLLLPQLVESGDGRVMAVSSLMHRVANAAPVDDPRAPATRHYQRWQTYARTKLANLLFTFELDRRLRHADLPVVATAAHPGYAGTHLVVNGQTGGLGGPVASIVHGANRAVSQSAADGALPLLMAATADIPGSTYCGPGGFRELRGLPRLVGCSRRARDEHLQARLWEVSEQAVGLAWP</sequence>
<keyword evidence="2" id="KW-0560">Oxidoreductase</keyword>
<proteinExistence type="inferred from homology"/>
<organism evidence="3 4">
    <name type="scientific">Nocardioides aestuarii</name>
    <dbReference type="NCBI Taxonomy" id="252231"/>
    <lineage>
        <taxon>Bacteria</taxon>
        <taxon>Bacillati</taxon>
        <taxon>Actinomycetota</taxon>
        <taxon>Actinomycetes</taxon>
        <taxon>Propionibacteriales</taxon>
        <taxon>Nocardioidaceae</taxon>
        <taxon>Nocardioides</taxon>
    </lineage>
</organism>
<keyword evidence="4" id="KW-1185">Reference proteome</keyword>
<dbReference type="SUPFAM" id="SSF51735">
    <property type="entry name" value="NAD(P)-binding Rossmann-fold domains"/>
    <property type="match status" value="1"/>
</dbReference>
<dbReference type="Gene3D" id="3.40.50.720">
    <property type="entry name" value="NAD(P)-binding Rossmann-like Domain"/>
    <property type="match status" value="1"/>
</dbReference>
<dbReference type="RefSeq" id="WP_343917016.1">
    <property type="nucleotide sequence ID" value="NZ_BAAAJT010000002.1"/>
</dbReference>
<dbReference type="InterPro" id="IPR036291">
    <property type="entry name" value="NAD(P)-bd_dom_sf"/>
</dbReference>
<dbReference type="Proteomes" id="UP001597351">
    <property type="component" value="Unassembled WGS sequence"/>
</dbReference>
<dbReference type="PANTHER" id="PTHR24320:SF148">
    <property type="entry name" value="NAD(P)-BINDING ROSSMANN-FOLD SUPERFAMILY PROTEIN"/>
    <property type="match status" value="1"/>
</dbReference>
<evidence type="ECO:0000256" key="1">
    <source>
        <dbReference type="ARBA" id="ARBA00006484"/>
    </source>
</evidence>